<organism evidence="9 10">
    <name type="scientific">Blastocystis sp. subtype 1 (strain ATCC 50177 / NandII)</name>
    <dbReference type="NCBI Taxonomy" id="478820"/>
    <lineage>
        <taxon>Eukaryota</taxon>
        <taxon>Sar</taxon>
        <taxon>Stramenopiles</taxon>
        <taxon>Bigyra</taxon>
        <taxon>Opalozoa</taxon>
        <taxon>Opalinata</taxon>
        <taxon>Blastocystidae</taxon>
        <taxon>Blastocystis</taxon>
    </lineage>
</organism>
<feature type="compositionally biased region" description="Basic and acidic residues" evidence="7">
    <location>
        <begin position="346"/>
        <end position="383"/>
    </location>
</feature>
<dbReference type="Proteomes" id="UP000078348">
    <property type="component" value="Unassembled WGS sequence"/>
</dbReference>
<protein>
    <recommendedName>
        <fullName evidence="11">Glycosyltransferase-like protein LARGE2</fullName>
    </recommendedName>
</protein>
<accession>A0A196SK58</accession>
<evidence type="ECO:0000256" key="6">
    <source>
        <dbReference type="ARBA" id="ARBA00023180"/>
    </source>
</evidence>
<reference evidence="9 10" key="1">
    <citation type="submission" date="2016-05" db="EMBL/GenBank/DDBJ databases">
        <title>Nuclear genome of Blastocystis sp. subtype 1 NandII.</title>
        <authorList>
            <person name="Gentekaki E."/>
            <person name="Curtis B."/>
            <person name="Stairs C."/>
            <person name="Eme L."/>
            <person name="Herman E."/>
            <person name="Klimes V."/>
            <person name="Arias M.C."/>
            <person name="Elias M."/>
            <person name="Hilliou F."/>
            <person name="Klute M."/>
            <person name="Malik S.-B."/>
            <person name="Pightling A."/>
            <person name="Rachubinski R."/>
            <person name="Salas D."/>
            <person name="Schlacht A."/>
            <person name="Suga H."/>
            <person name="Archibald J."/>
            <person name="Ball S.G."/>
            <person name="Clark G."/>
            <person name="Dacks J."/>
            <person name="Van Der Giezen M."/>
            <person name="Tsaousis A."/>
            <person name="Roger A."/>
        </authorList>
    </citation>
    <scope>NUCLEOTIDE SEQUENCE [LARGE SCALE GENOMIC DNA]</scope>
    <source>
        <strain evidence="10">ATCC 50177 / NandII</strain>
    </source>
</reference>
<dbReference type="GO" id="GO:0016020">
    <property type="term" value="C:membrane"/>
    <property type="evidence" value="ECO:0007669"/>
    <property type="project" value="UniProtKB-SubCell"/>
</dbReference>
<sequence length="845" mass="96913">MRRASGLLSVLVYIVCIAVYGYVMVLFQNAVESIFVFDPFAKGSIPSFRISNDNCTAPIRAIRVPIAEGPNRFSEIPAPIAPTIRFDEKASETQPTIRVTPTPTTVMPTVMESTTEVPTPTRIEATQAVTEAPSPTVKRLPSLRPVNINADNLQRPQGASPFQVERPNHPSSARLSRPRLTEEEIDALNRRAFNEENNSRSVEAQQQEDEEVRLFLSMMRETREMEQEYFRKNSEEEETEPTVDVIYALDDAAFRIKQNERSEMKESEEEGVDSVIVTDRVMRNITMGVDAKVSQEKESSEEAAEGEEEKEGEGEQVEQEGEQGQEEQEGKEHEEEQGEGEEGEEQKEGEQEGEEKKEEQEQKGKQEEQEEGKQEEQEEGKQEEQEEQEQQSTTTTPNSQQDPKPGTQRPKEKKKSKTKPSQRKNKNSAVAKEVAAMAKYKKKLAKEISRQTPTKPKKIEFKPNAAQSIYLSQKKGKGNAVLAKKLFAVFEQDKSQLAECRLCRLFVGSTEQPYTAHYPFQYHTDSAFAVTIIATATVERLDFLPFFLERWPGHICVTVYIKKREVRGAIQRIRELALPPRVRIIFYTQLASRDIPGVFPVNKLRNIAIVNVVTTHFLVLDMDMWPSHNLYQELARLPLTMLDSTRAAVIVPAFFLKREEILSKCSSVLSCAKLSDQAFPQNKTALVDCLRKEKCFSKKQKALTHMYVNEQWRVIPAKLRFAKMNCLYNRFQEPYVMVRYTESTVLFDERFVDYGCNKVQYIDHLRNIGYQFYLLTQAFAMDVIHHDSSHRKKYLDSIHNPEKPLMQLACYEFMSKLDRLYANVSKVGICFKNQLIIYSFPHLLS</sequence>
<dbReference type="InterPro" id="IPR051292">
    <property type="entry name" value="Xyl/GlcA_transferase"/>
</dbReference>
<dbReference type="Pfam" id="PF13896">
    <property type="entry name" value="Glyco_transf_49"/>
    <property type="match status" value="1"/>
</dbReference>
<comment type="subcellular location">
    <subcellularLocation>
        <location evidence="1">Membrane</location>
        <topology evidence="1">Single-pass type II membrane protein</topology>
    </subcellularLocation>
</comment>
<feature type="compositionally biased region" description="Acidic residues" evidence="7">
    <location>
        <begin position="335"/>
        <end position="345"/>
    </location>
</feature>
<gene>
    <name evidence="9" type="ORF">AV274_1959</name>
</gene>
<dbReference type="OrthoDB" id="205012at2759"/>
<keyword evidence="10" id="KW-1185">Reference proteome</keyword>
<keyword evidence="2 8" id="KW-0812">Transmembrane</keyword>
<keyword evidence="4 8" id="KW-1133">Transmembrane helix</keyword>
<keyword evidence="5 8" id="KW-0472">Membrane</keyword>
<dbReference type="PANTHER" id="PTHR12270:SF52">
    <property type="entry name" value="GLYCOSYLTRANSFERASE-LIKE PROTEIN GNT13-RELATED"/>
    <property type="match status" value="1"/>
</dbReference>
<dbReference type="EMBL" id="LXWW01000089">
    <property type="protein sequence ID" value="OAO16309.1"/>
    <property type="molecule type" value="Genomic_DNA"/>
</dbReference>
<dbReference type="GO" id="GO:0015020">
    <property type="term" value="F:glucuronosyltransferase activity"/>
    <property type="evidence" value="ECO:0007669"/>
    <property type="project" value="TreeGrafter"/>
</dbReference>
<feature type="compositionally biased region" description="Polar residues" evidence="7">
    <location>
        <begin position="392"/>
        <end position="402"/>
    </location>
</feature>
<name>A0A196SK58_BLAHN</name>
<dbReference type="PANTHER" id="PTHR12270">
    <property type="entry name" value="GLYCOSYLTRANSFERASE-RELATED"/>
    <property type="match status" value="1"/>
</dbReference>
<dbReference type="AlphaFoldDB" id="A0A196SK58"/>
<evidence type="ECO:0008006" key="11">
    <source>
        <dbReference type="Google" id="ProtNLM"/>
    </source>
</evidence>
<feature type="transmembrane region" description="Helical" evidence="8">
    <location>
        <begin position="7"/>
        <end position="27"/>
    </location>
</feature>
<feature type="compositionally biased region" description="Acidic residues" evidence="7">
    <location>
        <begin position="301"/>
        <end position="327"/>
    </location>
</feature>
<evidence type="ECO:0000256" key="7">
    <source>
        <dbReference type="SAM" id="MobiDB-lite"/>
    </source>
</evidence>
<feature type="region of interest" description="Disordered" evidence="7">
    <location>
        <begin position="287"/>
        <end position="432"/>
    </location>
</feature>
<evidence type="ECO:0000256" key="2">
    <source>
        <dbReference type="ARBA" id="ARBA00022692"/>
    </source>
</evidence>
<evidence type="ECO:0000256" key="1">
    <source>
        <dbReference type="ARBA" id="ARBA00004606"/>
    </source>
</evidence>
<comment type="caution">
    <text evidence="9">The sequence shown here is derived from an EMBL/GenBank/DDBJ whole genome shotgun (WGS) entry which is preliminary data.</text>
</comment>
<keyword evidence="6" id="KW-0325">Glycoprotein</keyword>
<feature type="compositionally biased region" description="Basic residues" evidence="7">
    <location>
        <begin position="411"/>
        <end position="426"/>
    </location>
</feature>
<evidence type="ECO:0000256" key="5">
    <source>
        <dbReference type="ARBA" id="ARBA00023136"/>
    </source>
</evidence>
<evidence type="ECO:0000256" key="4">
    <source>
        <dbReference type="ARBA" id="ARBA00022989"/>
    </source>
</evidence>
<proteinExistence type="predicted"/>
<evidence type="ECO:0000313" key="10">
    <source>
        <dbReference type="Proteomes" id="UP000078348"/>
    </source>
</evidence>
<evidence type="ECO:0000313" key="9">
    <source>
        <dbReference type="EMBL" id="OAO16309.1"/>
    </source>
</evidence>
<dbReference type="GO" id="GO:0035269">
    <property type="term" value="P:protein O-linked glycosylation via mannose"/>
    <property type="evidence" value="ECO:0007669"/>
    <property type="project" value="TreeGrafter"/>
</dbReference>
<evidence type="ECO:0000256" key="8">
    <source>
        <dbReference type="SAM" id="Phobius"/>
    </source>
</evidence>
<feature type="region of interest" description="Disordered" evidence="7">
    <location>
        <begin position="151"/>
        <end position="181"/>
    </location>
</feature>
<keyword evidence="3" id="KW-0735">Signal-anchor</keyword>
<dbReference type="GO" id="GO:0042285">
    <property type="term" value="F:xylosyltransferase activity"/>
    <property type="evidence" value="ECO:0007669"/>
    <property type="project" value="TreeGrafter"/>
</dbReference>
<evidence type="ECO:0000256" key="3">
    <source>
        <dbReference type="ARBA" id="ARBA00022968"/>
    </source>
</evidence>